<name>A0A5J4U7R7_9EUKA</name>
<organism evidence="1 2">
    <name type="scientific">Streblomastix strix</name>
    <dbReference type="NCBI Taxonomy" id="222440"/>
    <lineage>
        <taxon>Eukaryota</taxon>
        <taxon>Metamonada</taxon>
        <taxon>Preaxostyla</taxon>
        <taxon>Oxymonadida</taxon>
        <taxon>Streblomastigidae</taxon>
        <taxon>Streblomastix</taxon>
    </lineage>
</organism>
<proteinExistence type="predicted"/>
<dbReference type="Proteomes" id="UP000324800">
    <property type="component" value="Unassembled WGS sequence"/>
</dbReference>
<sequence>MAKSTDAAPRECGSTLENELKMTAIVHRTWNQRQAKLTINNREIKAIFQGHRSFAKILKNSRVQSLAIRSDNSTTVFDIRKWREQILLIRKIKHILQTIEKLGIQIQITHLSGIKNEIIVTLSGLSKAGECKLKKKIFQQIQLLMNLNLTIDLSS</sequence>
<evidence type="ECO:0000313" key="2">
    <source>
        <dbReference type="Proteomes" id="UP000324800"/>
    </source>
</evidence>
<dbReference type="AlphaFoldDB" id="A0A5J4U7R7"/>
<evidence type="ECO:0000313" key="1">
    <source>
        <dbReference type="EMBL" id="KAA6366617.1"/>
    </source>
</evidence>
<accession>A0A5J4U7R7</accession>
<comment type="caution">
    <text evidence="1">The sequence shown here is derived from an EMBL/GenBank/DDBJ whole genome shotgun (WGS) entry which is preliminary data.</text>
</comment>
<dbReference type="EMBL" id="SNRW01019184">
    <property type="protein sequence ID" value="KAA6366617.1"/>
    <property type="molecule type" value="Genomic_DNA"/>
</dbReference>
<protein>
    <submittedName>
        <fullName evidence="1">Uncharacterized protein</fullName>
    </submittedName>
</protein>
<gene>
    <name evidence="1" type="ORF">EZS28_037856</name>
</gene>
<reference evidence="1 2" key="1">
    <citation type="submission" date="2019-03" db="EMBL/GenBank/DDBJ databases">
        <title>Single cell metagenomics reveals metabolic interactions within the superorganism composed of flagellate Streblomastix strix and complex community of Bacteroidetes bacteria on its surface.</title>
        <authorList>
            <person name="Treitli S.C."/>
            <person name="Kolisko M."/>
            <person name="Husnik F."/>
            <person name="Keeling P."/>
            <person name="Hampl V."/>
        </authorList>
    </citation>
    <scope>NUCLEOTIDE SEQUENCE [LARGE SCALE GENOMIC DNA]</scope>
    <source>
        <strain evidence="1">ST1C</strain>
    </source>
</reference>